<dbReference type="RefSeq" id="WP_103003527.1">
    <property type="nucleotide sequence ID" value="NZ_JBETXH010000001.1"/>
</dbReference>
<sequence length="96" mass="11287">MKRIKTAMVTNGELKNKVLQGVVNYEPQGNQFFPITFITREDLESYGFDTTNLDKETMKQLAHNMENDFLDNSFFEMMERNALEMEIKKKNPTKND</sequence>
<evidence type="ECO:0000313" key="2">
    <source>
        <dbReference type="Proteomes" id="UP000236634"/>
    </source>
</evidence>
<dbReference type="AlphaFoldDB" id="A0A2K0XHV6"/>
<evidence type="ECO:0000313" key="1">
    <source>
        <dbReference type="EMBL" id="PNP94107.1"/>
    </source>
</evidence>
<proteinExistence type="predicted"/>
<gene>
    <name evidence="1" type="ORF">BFS16_08000</name>
</gene>
<accession>A0A2K0XHV6</accession>
<organism evidence="1 2">
    <name type="scientific">Hoylesella timonensis</name>
    <dbReference type="NCBI Taxonomy" id="386414"/>
    <lineage>
        <taxon>Bacteria</taxon>
        <taxon>Pseudomonadati</taxon>
        <taxon>Bacteroidota</taxon>
        <taxon>Bacteroidia</taxon>
        <taxon>Bacteroidales</taxon>
        <taxon>Prevotellaceae</taxon>
        <taxon>Hoylesella</taxon>
    </lineage>
</organism>
<dbReference type="EMBL" id="NBAX01000006">
    <property type="protein sequence ID" value="PNP94107.1"/>
    <property type="molecule type" value="Genomic_DNA"/>
</dbReference>
<name>A0A2K0XHV6_9BACT</name>
<comment type="caution">
    <text evidence="1">The sequence shown here is derived from an EMBL/GenBank/DDBJ whole genome shotgun (WGS) entry which is preliminary data.</text>
</comment>
<protein>
    <submittedName>
        <fullName evidence="1">Uncharacterized protein</fullName>
    </submittedName>
</protein>
<dbReference type="Proteomes" id="UP000236634">
    <property type="component" value="Unassembled WGS sequence"/>
</dbReference>
<reference evidence="1 2" key="1">
    <citation type="submission" date="2017-03" db="EMBL/GenBank/DDBJ databases">
        <authorList>
            <person name="Afonso C.L."/>
            <person name="Miller P.J."/>
            <person name="Scott M.A."/>
            <person name="Spackman E."/>
            <person name="Goraichik I."/>
            <person name="Dimitrov K.M."/>
            <person name="Suarez D.L."/>
            <person name="Swayne D.E."/>
        </authorList>
    </citation>
    <scope>NUCLEOTIDE SEQUENCE [LARGE SCALE GENOMIC DNA]</scope>
    <source>
        <strain evidence="1 2">DNF00076</strain>
    </source>
</reference>